<keyword evidence="5" id="KW-0804">Transcription</keyword>
<evidence type="ECO:0000256" key="6">
    <source>
        <dbReference type="PROSITE-ProRule" id="PRU00169"/>
    </source>
</evidence>
<dbReference type="GO" id="GO:0032993">
    <property type="term" value="C:protein-DNA complex"/>
    <property type="evidence" value="ECO:0007669"/>
    <property type="project" value="TreeGrafter"/>
</dbReference>
<dbReference type="PROSITE" id="PS50110">
    <property type="entry name" value="RESPONSE_REGULATORY"/>
    <property type="match status" value="1"/>
</dbReference>
<dbReference type="InterPro" id="IPR001867">
    <property type="entry name" value="OmpR/PhoB-type_DNA-bd"/>
</dbReference>
<dbReference type="InterPro" id="IPR016032">
    <property type="entry name" value="Sig_transdc_resp-reg_C-effctor"/>
</dbReference>
<dbReference type="InterPro" id="IPR001789">
    <property type="entry name" value="Sig_transdc_resp-reg_receiver"/>
</dbReference>
<feature type="modified residue" description="4-aspartylphosphate" evidence="6">
    <location>
        <position position="51"/>
    </location>
</feature>
<keyword evidence="3" id="KW-0805">Transcription regulation</keyword>
<dbReference type="Pfam" id="PF00486">
    <property type="entry name" value="Trans_reg_C"/>
    <property type="match status" value="1"/>
</dbReference>
<feature type="DNA-binding region" description="OmpR/PhoB-type" evidence="7">
    <location>
        <begin position="124"/>
        <end position="222"/>
    </location>
</feature>
<dbReference type="GeneID" id="93285015"/>
<dbReference type="SUPFAM" id="SSF52172">
    <property type="entry name" value="CheY-like"/>
    <property type="match status" value="1"/>
</dbReference>
<keyword evidence="2" id="KW-0902">Two-component regulatory system</keyword>
<dbReference type="RefSeq" id="WP_016807809.1">
    <property type="nucleotide sequence ID" value="NZ_ABFNOZ020000013.1"/>
</dbReference>
<dbReference type="OrthoDB" id="9802426at2"/>
<proteinExistence type="predicted"/>
<dbReference type="GO" id="GO:0006355">
    <property type="term" value="P:regulation of DNA-templated transcription"/>
    <property type="evidence" value="ECO:0007669"/>
    <property type="project" value="InterPro"/>
</dbReference>
<dbReference type="GO" id="GO:0000156">
    <property type="term" value="F:phosphorelay response regulator activity"/>
    <property type="evidence" value="ECO:0007669"/>
    <property type="project" value="TreeGrafter"/>
</dbReference>
<name>A0A181XD03_KLEOX</name>
<dbReference type="SMART" id="SM00862">
    <property type="entry name" value="Trans_reg_C"/>
    <property type="match status" value="1"/>
</dbReference>
<comment type="caution">
    <text evidence="10">The sequence shown here is derived from an EMBL/GenBank/DDBJ whole genome shotgun (WGS) entry which is preliminary data.</text>
</comment>
<dbReference type="GO" id="GO:0000976">
    <property type="term" value="F:transcription cis-regulatory region binding"/>
    <property type="evidence" value="ECO:0007669"/>
    <property type="project" value="TreeGrafter"/>
</dbReference>
<dbReference type="Gene3D" id="1.10.10.10">
    <property type="entry name" value="Winged helix-like DNA-binding domain superfamily/Winged helix DNA-binding domain"/>
    <property type="match status" value="1"/>
</dbReference>
<sequence length="224" mass="25429">MRILVFADKALLRHHLKVQLTQQGHIVDDAQNVKEANYYIVEYPPDIAIIDLDATSEAGLALIRDWRGQGVSVPILVMSAGECWQDCVNALNAGADNHIRKPFHIDIMVARINALFRRNYGLSSELISIPPFLLNLSRRELSVNGVTLNLTAFEYIIMETLIRNCGKVTSKDDLMRQLYAEGELYCSSSLMVLIGRIRKKIRACYSSESIVTIRRQGYRFDIKK</sequence>
<evidence type="ECO:0000256" key="3">
    <source>
        <dbReference type="ARBA" id="ARBA00023015"/>
    </source>
</evidence>
<protein>
    <submittedName>
        <fullName evidence="10">Winged helix-turn-helix domain-containing protein</fullName>
    </submittedName>
</protein>
<evidence type="ECO:0000256" key="5">
    <source>
        <dbReference type="ARBA" id="ARBA00023163"/>
    </source>
</evidence>
<accession>A0A181XD03</accession>
<dbReference type="SUPFAM" id="SSF46894">
    <property type="entry name" value="C-terminal effector domain of the bipartite response regulators"/>
    <property type="match status" value="1"/>
</dbReference>
<dbReference type="AlphaFoldDB" id="A0A181XD03"/>
<organism evidence="10 11">
    <name type="scientific">Klebsiella oxytoca</name>
    <dbReference type="NCBI Taxonomy" id="571"/>
    <lineage>
        <taxon>Bacteria</taxon>
        <taxon>Pseudomonadati</taxon>
        <taxon>Pseudomonadota</taxon>
        <taxon>Gammaproteobacteria</taxon>
        <taxon>Enterobacterales</taxon>
        <taxon>Enterobacteriaceae</taxon>
        <taxon>Klebsiella/Raoultella group</taxon>
        <taxon>Klebsiella</taxon>
    </lineage>
</organism>
<keyword evidence="1 6" id="KW-0597">Phosphoprotein</keyword>
<dbReference type="Pfam" id="PF00072">
    <property type="entry name" value="Response_reg"/>
    <property type="match status" value="1"/>
</dbReference>
<dbReference type="InterPro" id="IPR039420">
    <property type="entry name" value="WalR-like"/>
</dbReference>
<dbReference type="InterPro" id="IPR011006">
    <property type="entry name" value="CheY-like_superfamily"/>
</dbReference>
<feature type="domain" description="Response regulatory" evidence="8">
    <location>
        <begin position="2"/>
        <end position="116"/>
    </location>
</feature>
<dbReference type="SMART" id="SM00448">
    <property type="entry name" value="REC"/>
    <property type="match status" value="1"/>
</dbReference>
<dbReference type="Gene3D" id="6.10.250.690">
    <property type="match status" value="1"/>
</dbReference>
<evidence type="ECO:0000256" key="1">
    <source>
        <dbReference type="ARBA" id="ARBA00022553"/>
    </source>
</evidence>
<evidence type="ECO:0000259" key="9">
    <source>
        <dbReference type="PROSITE" id="PS51755"/>
    </source>
</evidence>
<evidence type="ECO:0000256" key="2">
    <source>
        <dbReference type="ARBA" id="ARBA00023012"/>
    </source>
</evidence>
<dbReference type="Proteomes" id="UP000673434">
    <property type="component" value="Unassembled WGS sequence"/>
</dbReference>
<evidence type="ECO:0000256" key="4">
    <source>
        <dbReference type="ARBA" id="ARBA00023125"/>
    </source>
</evidence>
<evidence type="ECO:0000256" key="7">
    <source>
        <dbReference type="PROSITE-ProRule" id="PRU01091"/>
    </source>
</evidence>
<dbReference type="PANTHER" id="PTHR48111">
    <property type="entry name" value="REGULATOR OF RPOS"/>
    <property type="match status" value="1"/>
</dbReference>
<evidence type="ECO:0000313" key="10">
    <source>
        <dbReference type="EMBL" id="MBQ0601483.1"/>
    </source>
</evidence>
<dbReference type="EMBL" id="JAGKON010000017">
    <property type="protein sequence ID" value="MBQ0601483.1"/>
    <property type="molecule type" value="Genomic_DNA"/>
</dbReference>
<dbReference type="GO" id="GO:0005829">
    <property type="term" value="C:cytosol"/>
    <property type="evidence" value="ECO:0007669"/>
    <property type="project" value="TreeGrafter"/>
</dbReference>
<gene>
    <name evidence="10" type="ORF">J7S78_16925</name>
</gene>
<reference evidence="10 11" key="1">
    <citation type="submission" date="2021-03" db="EMBL/GenBank/DDBJ databases">
        <authorList>
            <person name="Stanton E."/>
        </authorList>
    </citation>
    <scope>NUCLEOTIDE SEQUENCE [LARGE SCALE GENOMIC DNA]</scope>
    <source>
        <strain evidence="10 11">2020EL-00037</strain>
    </source>
</reference>
<dbReference type="PROSITE" id="PS51755">
    <property type="entry name" value="OMPR_PHOB"/>
    <property type="match status" value="1"/>
</dbReference>
<dbReference type="CDD" id="cd00383">
    <property type="entry name" value="trans_reg_C"/>
    <property type="match status" value="1"/>
</dbReference>
<dbReference type="PANTHER" id="PTHR48111:SF71">
    <property type="entry name" value="TRANSCRIPTIONAL REGULATORY PROTEIN PHOP"/>
    <property type="match status" value="1"/>
</dbReference>
<dbReference type="InterPro" id="IPR036388">
    <property type="entry name" value="WH-like_DNA-bd_sf"/>
</dbReference>
<evidence type="ECO:0000313" key="11">
    <source>
        <dbReference type="Proteomes" id="UP000673434"/>
    </source>
</evidence>
<feature type="domain" description="OmpR/PhoB-type" evidence="9">
    <location>
        <begin position="124"/>
        <end position="222"/>
    </location>
</feature>
<keyword evidence="11" id="KW-1185">Reference proteome</keyword>
<evidence type="ECO:0000259" key="8">
    <source>
        <dbReference type="PROSITE" id="PS50110"/>
    </source>
</evidence>
<keyword evidence="4 7" id="KW-0238">DNA-binding</keyword>
<dbReference type="Gene3D" id="3.40.50.2300">
    <property type="match status" value="1"/>
</dbReference>